<evidence type="ECO:0000256" key="2">
    <source>
        <dbReference type="ARBA" id="ARBA00007236"/>
    </source>
</evidence>
<dbReference type="EMBL" id="GBBM01004848">
    <property type="protein sequence ID" value="JAC30570.1"/>
    <property type="molecule type" value="mRNA"/>
</dbReference>
<dbReference type="GO" id="GO:0005125">
    <property type="term" value="F:cytokine activity"/>
    <property type="evidence" value="ECO:0007669"/>
    <property type="project" value="InterPro"/>
</dbReference>
<evidence type="ECO:0000256" key="4">
    <source>
        <dbReference type="ARBA" id="ARBA00022729"/>
    </source>
</evidence>
<keyword evidence="3" id="KW-0964">Secreted</keyword>
<feature type="signal peptide" evidence="5">
    <location>
        <begin position="1"/>
        <end position="18"/>
    </location>
</feature>
<dbReference type="InterPro" id="IPR029034">
    <property type="entry name" value="Cystine-knot_cytokine"/>
</dbReference>
<proteinExistence type="evidence at transcript level"/>
<evidence type="ECO:0000256" key="5">
    <source>
        <dbReference type="SAM" id="SignalP"/>
    </source>
</evidence>
<comment type="subcellular location">
    <subcellularLocation>
        <location evidence="1">Secreted</location>
    </subcellularLocation>
</comment>
<comment type="similarity">
    <text evidence="2">Belongs to the IL-17 family.</text>
</comment>
<dbReference type="Pfam" id="PF06083">
    <property type="entry name" value="IL17"/>
    <property type="match status" value="1"/>
</dbReference>
<reference evidence="6" key="1">
    <citation type="submission" date="2014-03" db="EMBL/GenBank/DDBJ databases">
        <title>The sialotranscriptome of Amblyomma triste, Amblyomma parvum and Amblyomma cajennense ticks, uncovered by 454-based RNA-seq.</title>
        <authorList>
            <person name="Garcia G.R."/>
            <person name="Gardinassi L.G."/>
            <person name="Ribeiro J.M."/>
            <person name="Anatriello E."/>
            <person name="Ferreira B.R."/>
            <person name="Moreira H.N."/>
            <person name="Mafra C."/>
            <person name="Olegario M.M."/>
            <person name="Szabo P.J."/>
            <person name="Miranda-Santos I.K."/>
            <person name="Maruyama S.R."/>
        </authorList>
    </citation>
    <scope>NUCLEOTIDE SEQUENCE</scope>
    <source>
        <strain evidence="6">Mato Grasso do Sul</strain>
        <tissue evidence="6">Salivary glands</tissue>
    </source>
</reference>
<keyword evidence="4 5" id="KW-0732">Signal</keyword>
<evidence type="ECO:0000256" key="3">
    <source>
        <dbReference type="ARBA" id="ARBA00022525"/>
    </source>
</evidence>
<dbReference type="SUPFAM" id="SSF57501">
    <property type="entry name" value="Cystine-knot cytokines"/>
    <property type="match status" value="1"/>
</dbReference>
<dbReference type="InterPro" id="IPR010345">
    <property type="entry name" value="IL-17_fam"/>
</dbReference>
<sequence length="145" mass="15179">MSCTAFVISCFLFAGLSTLVKLQASAAGHCSPEPQAAEISDRATCPFTVAVDVDPGRIPAELPVVKCNCLGSICSEKGDFRCQEVRSTFKVAYHVGGKSSAPELNNKTVDLTTSCVCVVSKSLIALTGGSRTQDRGNTGKLASFK</sequence>
<evidence type="ECO:0000313" key="6">
    <source>
        <dbReference type="EMBL" id="JAC30570.1"/>
    </source>
</evidence>
<organism evidence="6">
    <name type="scientific">Amblyomma triste</name>
    <name type="common">Neotropical tick</name>
    <dbReference type="NCBI Taxonomy" id="251400"/>
    <lineage>
        <taxon>Eukaryota</taxon>
        <taxon>Metazoa</taxon>
        <taxon>Ecdysozoa</taxon>
        <taxon>Arthropoda</taxon>
        <taxon>Chelicerata</taxon>
        <taxon>Arachnida</taxon>
        <taxon>Acari</taxon>
        <taxon>Parasitiformes</taxon>
        <taxon>Ixodida</taxon>
        <taxon>Ixodoidea</taxon>
        <taxon>Ixodidae</taxon>
        <taxon>Amblyomminae</taxon>
        <taxon>Amblyomma</taxon>
    </lineage>
</organism>
<name>A0A023GD04_AMBTT</name>
<protein>
    <submittedName>
        <fullName evidence="6">Putative secreted protein</fullName>
    </submittedName>
</protein>
<accession>A0A023GD04</accession>
<dbReference type="AlphaFoldDB" id="A0A023GD04"/>
<dbReference type="GO" id="GO:0005576">
    <property type="term" value="C:extracellular region"/>
    <property type="evidence" value="ECO:0007669"/>
    <property type="project" value="UniProtKB-SubCell"/>
</dbReference>
<evidence type="ECO:0000256" key="1">
    <source>
        <dbReference type="ARBA" id="ARBA00004613"/>
    </source>
</evidence>
<dbReference type="Gene3D" id="2.10.90.10">
    <property type="entry name" value="Cystine-knot cytokines"/>
    <property type="match status" value="1"/>
</dbReference>
<feature type="chain" id="PRO_5001521018" evidence="5">
    <location>
        <begin position="19"/>
        <end position="145"/>
    </location>
</feature>